<accession>A0A1R4GYM8</accession>
<organism evidence="1 2">
    <name type="scientific">Crenothrix polyspora</name>
    <dbReference type="NCBI Taxonomy" id="360316"/>
    <lineage>
        <taxon>Bacteria</taxon>
        <taxon>Pseudomonadati</taxon>
        <taxon>Pseudomonadota</taxon>
        <taxon>Gammaproteobacteria</taxon>
        <taxon>Methylococcales</taxon>
        <taxon>Crenotrichaceae</taxon>
        <taxon>Crenothrix</taxon>
    </lineage>
</organism>
<evidence type="ECO:0000313" key="2">
    <source>
        <dbReference type="Proteomes" id="UP000195442"/>
    </source>
</evidence>
<gene>
    <name evidence="1" type="ORF">CRENPOLYSF2_1020011</name>
</gene>
<name>A0A1R4GYM8_9GAMM</name>
<dbReference type="Proteomes" id="UP000195442">
    <property type="component" value="Unassembled WGS sequence"/>
</dbReference>
<dbReference type="EMBL" id="FUKJ01000005">
    <property type="protein sequence ID" value="SJM89096.1"/>
    <property type="molecule type" value="Genomic_DNA"/>
</dbReference>
<reference evidence="2" key="1">
    <citation type="submission" date="2017-02" db="EMBL/GenBank/DDBJ databases">
        <authorList>
            <person name="Daims H."/>
        </authorList>
    </citation>
    <scope>NUCLEOTIDE SEQUENCE [LARGE SCALE GENOMIC DNA]</scope>
</reference>
<keyword evidence="2" id="KW-1185">Reference proteome</keyword>
<evidence type="ECO:0000313" key="1">
    <source>
        <dbReference type="EMBL" id="SJM89096.1"/>
    </source>
</evidence>
<dbReference type="AlphaFoldDB" id="A0A1R4GYM8"/>
<sequence>MFFSYGFDIVPYIVIKITPLFKDDSTTDSWHFVFELLP</sequence>
<protein>
    <submittedName>
        <fullName evidence="1">Uncharacterized protein</fullName>
    </submittedName>
</protein>
<proteinExistence type="predicted"/>